<keyword evidence="1" id="KW-1133">Transmembrane helix</keyword>
<reference evidence="2 3" key="1">
    <citation type="journal article" date="2015" name="Int. J. Syst. Evol. Microbiol.">
        <title>Amycolatopsis rhabdoformis sp. nov., an actinomycete isolated from a tropical forest soil.</title>
        <authorList>
            <person name="Souza W.R."/>
            <person name="Silva R.E."/>
            <person name="Goodfellow M."/>
            <person name="Busarakam K."/>
            <person name="Figueiro F.S."/>
            <person name="Ferreira D."/>
            <person name="Rodrigues-Filho E."/>
            <person name="Moraes L.A.B."/>
            <person name="Zucchi T.D."/>
        </authorList>
    </citation>
    <scope>NUCLEOTIDE SEQUENCE [LARGE SCALE GENOMIC DNA]</scope>
    <source>
        <strain evidence="2 3">NCIMB 14900</strain>
    </source>
</reference>
<name>A0ABZ1I0Y4_9PSEU</name>
<proteinExistence type="predicted"/>
<feature type="transmembrane region" description="Helical" evidence="1">
    <location>
        <begin position="64"/>
        <end position="80"/>
    </location>
</feature>
<keyword evidence="1" id="KW-0812">Transmembrane</keyword>
<feature type="transmembrane region" description="Helical" evidence="1">
    <location>
        <begin position="38"/>
        <end position="57"/>
    </location>
</feature>
<feature type="transmembrane region" description="Helical" evidence="1">
    <location>
        <begin position="92"/>
        <end position="113"/>
    </location>
</feature>
<dbReference type="EMBL" id="CP142149">
    <property type="protein sequence ID" value="WSE27452.1"/>
    <property type="molecule type" value="Genomic_DNA"/>
</dbReference>
<dbReference type="RefSeq" id="WP_326566465.1">
    <property type="nucleotide sequence ID" value="NZ_CP142149.1"/>
</dbReference>
<evidence type="ECO:0000313" key="2">
    <source>
        <dbReference type="EMBL" id="WSE27452.1"/>
    </source>
</evidence>
<evidence type="ECO:0000256" key="1">
    <source>
        <dbReference type="SAM" id="Phobius"/>
    </source>
</evidence>
<dbReference type="Proteomes" id="UP001330812">
    <property type="component" value="Chromosome"/>
</dbReference>
<organism evidence="2 3">
    <name type="scientific">Amycolatopsis rhabdoformis</name>
    <dbReference type="NCBI Taxonomy" id="1448059"/>
    <lineage>
        <taxon>Bacteria</taxon>
        <taxon>Bacillati</taxon>
        <taxon>Actinomycetota</taxon>
        <taxon>Actinomycetes</taxon>
        <taxon>Pseudonocardiales</taxon>
        <taxon>Pseudonocardiaceae</taxon>
        <taxon>Amycolatopsis</taxon>
    </lineage>
</organism>
<evidence type="ECO:0000313" key="3">
    <source>
        <dbReference type="Proteomes" id="UP001330812"/>
    </source>
</evidence>
<evidence type="ECO:0008006" key="4">
    <source>
        <dbReference type="Google" id="ProtNLM"/>
    </source>
</evidence>
<keyword evidence="3" id="KW-1185">Reference proteome</keyword>
<accession>A0ABZ1I0Y4</accession>
<sequence>MRRGWVPAVAGAGLLPWLGVLAATLPDTYAAQHWRLAWLGLDVLELVGLLLTGWWLLRHDRRAPLVAAATAAVLLVDAWFDVTTAGPDVGESVAMALVELPLAAFCLFSAFAVQREPHVLPRP</sequence>
<keyword evidence="1" id="KW-0472">Membrane</keyword>
<gene>
    <name evidence="2" type="ORF">VSH64_31930</name>
</gene>
<protein>
    <recommendedName>
        <fullName evidence="4">LPXTG cell wall anchor domain-containing protein</fullName>
    </recommendedName>
</protein>